<dbReference type="RefSeq" id="XP_007673979.1">
    <property type="nucleotide sequence ID" value="XM_007675789.1"/>
</dbReference>
<sequence length="62" mass="6972">MPTYCAIARYAGVYCEYKDRCYTPLQTDVDGRTLKPFANASKCFSACRIAAGYTTQLLYDIV</sequence>
<accession>M2N4D7</accession>
<dbReference type="GeneID" id="19107487"/>
<proteinExistence type="predicted"/>
<keyword evidence="2" id="KW-1185">Reference proteome</keyword>
<protein>
    <submittedName>
        <fullName evidence="1">Uncharacterized protein</fullName>
    </submittedName>
</protein>
<organism evidence="1 2">
    <name type="scientific">Baudoinia panamericana (strain UAMH 10762)</name>
    <name type="common">Angels' share fungus</name>
    <name type="synonym">Baudoinia compniacensis (strain UAMH 10762)</name>
    <dbReference type="NCBI Taxonomy" id="717646"/>
    <lineage>
        <taxon>Eukaryota</taxon>
        <taxon>Fungi</taxon>
        <taxon>Dikarya</taxon>
        <taxon>Ascomycota</taxon>
        <taxon>Pezizomycotina</taxon>
        <taxon>Dothideomycetes</taxon>
        <taxon>Dothideomycetidae</taxon>
        <taxon>Mycosphaerellales</taxon>
        <taxon>Teratosphaeriaceae</taxon>
        <taxon>Baudoinia</taxon>
    </lineage>
</organism>
<gene>
    <name evidence="1" type="ORF">BAUCODRAFT_120146</name>
</gene>
<evidence type="ECO:0000313" key="1">
    <source>
        <dbReference type="EMBL" id="EMC98853.1"/>
    </source>
</evidence>
<dbReference type="AlphaFoldDB" id="M2N4D7"/>
<reference evidence="1 2" key="1">
    <citation type="journal article" date="2012" name="PLoS Pathog.">
        <title>Diverse lifestyles and strategies of plant pathogenesis encoded in the genomes of eighteen Dothideomycetes fungi.</title>
        <authorList>
            <person name="Ohm R.A."/>
            <person name="Feau N."/>
            <person name="Henrissat B."/>
            <person name="Schoch C.L."/>
            <person name="Horwitz B.A."/>
            <person name="Barry K.W."/>
            <person name="Condon B.J."/>
            <person name="Copeland A.C."/>
            <person name="Dhillon B."/>
            <person name="Glaser F."/>
            <person name="Hesse C.N."/>
            <person name="Kosti I."/>
            <person name="LaButti K."/>
            <person name="Lindquist E.A."/>
            <person name="Lucas S."/>
            <person name="Salamov A.A."/>
            <person name="Bradshaw R.E."/>
            <person name="Ciuffetti L."/>
            <person name="Hamelin R.C."/>
            <person name="Kema G.H.J."/>
            <person name="Lawrence C."/>
            <person name="Scott J.A."/>
            <person name="Spatafora J.W."/>
            <person name="Turgeon B.G."/>
            <person name="de Wit P.J.G.M."/>
            <person name="Zhong S."/>
            <person name="Goodwin S.B."/>
            <person name="Grigoriev I.V."/>
        </authorList>
    </citation>
    <scope>NUCLEOTIDE SEQUENCE [LARGE SCALE GENOMIC DNA]</scope>
    <source>
        <strain evidence="1 2">UAMH 10762</strain>
    </source>
</reference>
<dbReference type="HOGENOM" id="CLU_2903849_0_0_1"/>
<evidence type="ECO:0000313" key="2">
    <source>
        <dbReference type="Proteomes" id="UP000011761"/>
    </source>
</evidence>
<dbReference type="KEGG" id="bcom:BAUCODRAFT_120146"/>
<name>M2N4D7_BAUPA</name>
<dbReference type="EMBL" id="KB445552">
    <property type="protein sequence ID" value="EMC98853.1"/>
    <property type="molecule type" value="Genomic_DNA"/>
</dbReference>
<dbReference type="Proteomes" id="UP000011761">
    <property type="component" value="Unassembled WGS sequence"/>
</dbReference>